<dbReference type="GO" id="GO:0005737">
    <property type="term" value="C:cytoplasm"/>
    <property type="evidence" value="ECO:0007669"/>
    <property type="project" value="UniProtKB-SubCell"/>
</dbReference>
<dbReference type="InterPro" id="IPR008880">
    <property type="entry name" value="Trigger_fac_C"/>
</dbReference>
<dbReference type="EMBL" id="JAGQLI010000073">
    <property type="protein sequence ID" value="MCA9379078.1"/>
    <property type="molecule type" value="Genomic_DNA"/>
</dbReference>
<dbReference type="PANTHER" id="PTHR30560">
    <property type="entry name" value="TRIGGER FACTOR CHAPERONE AND PEPTIDYL-PROLYL CIS/TRANS ISOMERASE"/>
    <property type="match status" value="1"/>
</dbReference>
<comment type="caution">
    <text evidence="13">The sequence shown here is derived from an EMBL/GenBank/DDBJ whole genome shotgun (WGS) entry which is preliminary data.</text>
</comment>
<comment type="similarity">
    <text evidence="3">Belongs to the FKBP-type PPIase family. Tig subfamily.</text>
</comment>
<dbReference type="EC" id="5.2.1.8" evidence="4"/>
<evidence type="ECO:0000256" key="3">
    <source>
        <dbReference type="ARBA" id="ARBA00005464"/>
    </source>
</evidence>
<dbReference type="GO" id="GO:0043335">
    <property type="term" value="P:protein unfolding"/>
    <property type="evidence" value="ECO:0007669"/>
    <property type="project" value="TreeGrafter"/>
</dbReference>
<dbReference type="InterPro" id="IPR037041">
    <property type="entry name" value="Trigger_fac_C_sf"/>
</dbReference>
<sequence>MAKNYTYKITKEKDNLVKTEVKADRELYAASKDRAYHKLADKVKVPGFRAGNAPRATIEAKIGNDLFSETIKILLSETAAEIVDAEGLNPVTTLDYDITKASDAGVEFTFTFTQYPEVKLGDLTKIKLQVKEEPVSEGEIDDVIKNLFPRQEGEAQTEITAEMIEKVGISGVKDMAGLRAEVESRLTELKYQQAEGQAMEQAIVDAVKASKIEVPAVLVEQTVTRLVDDYIAKIESLNMNVDEFLSAQSKDMEKLKAEKEAEARSQLERELLLTEITRNYNLMPTAEDIDHELSHMEDAETRSKYDNYEGRRYITSVLIQRRALGKLQELVQKPAKKAPSTKKSKKPAKKTKK</sequence>
<dbReference type="Proteomes" id="UP000760819">
    <property type="component" value="Unassembled WGS sequence"/>
</dbReference>
<evidence type="ECO:0000256" key="2">
    <source>
        <dbReference type="ARBA" id="ARBA00004496"/>
    </source>
</evidence>
<dbReference type="InterPro" id="IPR005215">
    <property type="entry name" value="Trig_fac"/>
</dbReference>
<evidence type="ECO:0000256" key="5">
    <source>
        <dbReference type="ARBA" id="ARBA00016902"/>
    </source>
</evidence>
<feature type="compositionally biased region" description="Basic residues" evidence="10">
    <location>
        <begin position="334"/>
        <end position="353"/>
    </location>
</feature>
<dbReference type="InterPro" id="IPR036611">
    <property type="entry name" value="Trigger_fac_ribosome-bd_sf"/>
</dbReference>
<dbReference type="Gene3D" id="1.10.3120.10">
    <property type="entry name" value="Trigger factor, C-terminal domain"/>
    <property type="match status" value="1"/>
</dbReference>
<comment type="catalytic activity">
    <reaction evidence="1">
        <text>[protein]-peptidylproline (omega=180) = [protein]-peptidylproline (omega=0)</text>
        <dbReference type="Rhea" id="RHEA:16237"/>
        <dbReference type="Rhea" id="RHEA-COMP:10747"/>
        <dbReference type="Rhea" id="RHEA-COMP:10748"/>
        <dbReference type="ChEBI" id="CHEBI:83833"/>
        <dbReference type="ChEBI" id="CHEBI:83834"/>
        <dbReference type="EC" id="5.2.1.8"/>
    </reaction>
</comment>
<evidence type="ECO:0000259" key="11">
    <source>
        <dbReference type="Pfam" id="PF05697"/>
    </source>
</evidence>
<dbReference type="SUPFAM" id="SSF109998">
    <property type="entry name" value="Triger factor/SurA peptide-binding domain-like"/>
    <property type="match status" value="1"/>
</dbReference>
<comment type="subcellular location">
    <subcellularLocation>
        <location evidence="2">Cytoplasm</location>
    </subcellularLocation>
</comment>
<dbReference type="Pfam" id="PF05697">
    <property type="entry name" value="Trigger_N"/>
    <property type="match status" value="1"/>
</dbReference>
<protein>
    <recommendedName>
        <fullName evidence="5">Trigger factor</fullName>
        <ecNumber evidence="4">5.2.1.8</ecNumber>
    </recommendedName>
    <alternativeName>
        <fullName evidence="9">PPIase</fullName>
    </alternativeName>
</protein>
<reference evidence="13" key="2">
    <citation type="journal article" date="2021" name="Microbiome">
        <title>Successional dynamics and alternative stable states in a saline activated sludge microbial community over 9 years.</title>
        <authorList>
            <person name="Wang Y."/>
            <person name="Ye J."/>
            <person name="Ju F."/>
            <person name="Liu L."/>
            <person name="Boyd J.A."/>
            <person name="Deng Y."/>
            <person name="Parks D.H."/>
            <person name="Jiang X."/>
            <person name="Yin X."/>
            <person name="Woodcroft B.J."/>
            <person name="Tyson G.W."/>
            <person name="Hugenholtz P."/>
            <person name="Polz M.F."/>
            <person name="Zhang T."/>
        </authorList>
    </citation>
    <scope>NUCLEOTIDE SEQUENCE</scope>
    <source>
        <strain evidence="13">HKST-UBA12</strain>
    </source>
</reference>
<evidence type="ECO:0000256" key="7">
    <source>
        <dbReference type="ARBA" id="ARBA00023186"/>
    </source>
</evidence>
<evidence type="ECO:0000313" key="13">
    <source>
        <dbReference type="EMBL" id="MCA9379078.1"/>
    </source>
</evidence>
<feature type="domain" description="Trigger factor C-terminal" evidence="12">
    <location>
        <begin position="175"/>
        <end position="324"/>
    </location>
</feature>
<evidence type="ECO:0000256" key="10">
    <source>
        <dbReference type="SAM" id="MobiDB-lite"/>
    </source>
</evidence>
<evidence type="ECO:0000256" key="1">
    <source>
        <dbReference type="ARBA" id="ARBA00000971"/>
    </source>
</evidence>
<dbReference type="PANTHER" id="PTHR30560:SF3">
    <property type="entry name" value="TRIGGER FACTOR-LIKE PROTEIN TIG, CHLOROPLASTIC"/>
    <property type="match status" value="1"/>
</dbReference>
<feature type="region of interest" description="Disordered" evidence="10">
    <location>
        <begin position="329"/>
        <end position="353"/>
    </location>
</feature>
<dbReference type="GO" id="GO:0003755">
    <property type="term" value="F:peptidyl-prolyl cis-trans isomerase activity"/>
    <property type="evidence" value="ECO:0007669"/>
    <property type="project" value="UniProtKB-KW"/>
</dbReference>
<dbReference type="Pfam" id="PF05698">
    <property type="entry name" value="Trigger_C"/>
    <property type="match status" value="1"/>
</dbReference>
<accession>A0A955ICX4</accession>
<dbReference type="AlphaFoldDB" id="A0A955ICX4"/>
<dbReference type="Gene3D" id="3.30.70.1050">
    <property type="entry name" value="Trigger factor ribosome-binding domain"/>
    <property type="match status" value="1"/>
</dbReference>
<evidence type="ECO:0000259" key="12">
    <source>
        <dbReference type="Pfam" id="PF05698"/>
    </source>
</evidence>
<evidence type="ECO:0000313" key="14">
    <source>
        <dbReference type="Proteomes" id="UP000760819"/>
    </source>
</evidence>
<dbReference type="InterPro" id="IPR008881">
    <property type="entry name" value="Trigger_fac_ribosome-bd_bac"/>
</dbReference>
<dbReference type="GO" id="GO:0043022">
    <property type="term" value="F:ribosome binding"/>
    <property type="evidence" value="ECO:0007669"/>
    <property type="project" value="TreeGrafter"/>
</dbReference>
<organism evidence="13 14">
    <name type="scientific">Candidatus Dojkabacteria bacterium</name>
    <dbReference type="NCBI Taxonomy" id="2099670"/>
    <lineage>
        <taxon>Bacteria</taxon>
        <taxon>Candidatus Dojkabacteria</taxon>
    </lineage>
</organism>
<evidence type="ECO:0000256" key="8">
    <source>
        <dbReference type="ARBA" id="ARBA00023235"/>
    </source>
</evidence>
<evidence type="ECO:0000256" key="6">
    <source>
        <dbReference type="ARBA" id="ARBA00023110"/>
    </source>
</evidence>
<gene>
    <name evidence="13" type="ORF">KC640_01495</name>
</gene>
<keyword evidence="7" id="KW-0143">Chaperone</keyword>
<evidence type="ECO:0000256" key="9">
    <source>
        <dbReference type="ARBA" id="ARBA00029986"/>
    </source>
</evidence>
<dbReference type="InterPro" id="IPR027304">
    <property type="entry name" value="Trigger_fact/SurA_dom_sf"/>
</dbReference>
<feature type="domain" description="Trigger factor ribosome-binding bacterial" evidence="11">
    <location>
        <begin position="8"/>
        <end position="147"/>
    </location>
</feature>
<evidence type="ECO:0000256" key="4">
    <source>
        <dbReference type="ARBA" id="ARBA00013194"/>
    </source>
</evidence>
<dbReference type="GO" id="GO:0015031">
    <property type="term" value="P:protein transport"/>
    <property type="evidence" value="ECO:0007669"/>
    <property type="project" value="InterPro"/>
</dbReference>
<proteinExistence type="inferred from homology"/>
<dbReference type="GO" id="GO:0051083">
    <property type="term" value="P:'de novo' cotranslational protein folding"/>
    <property type="evidence" value="ECO:0007669"/>
    <property type="project" value="TreeGrafter"/>
</dbReference>
<keyword evidence="6" id="KW-0697">Rotamase</keyword>
<reference evidence="13" key="1">
    <citation type="submission" date="2020-04" db="EMBL/GenBank/DDBJ databases">
        <authorList>
            <person name="Zhang T."/>
        </authorList>
    </citation>
    <scope>NUCLEOTIDE SEQUENCE</scope>
    <source>
        <strain evidence="13">HKST-UBA12</strain>
    </source>
</reference>
<dbReference type="GO" id="GO:0044183">
    <property type="term" value="F:protein folding chaperone"/>
    <property type="evidence" value="ECO:0007669"/>
    <property type="project" value="TreeGrafter"/>
</dbReference>
<keyword evidence="8" id="KW-0413">Isomerase</keyword>
<name>A0A955ICX4_9BACT</name>
<dbReference type="SUPFAM" id="SSF102735">
    <property type="entry name" value="Trigger factor ribosome-binding domain"/>
    <property type="match status" value="1"/>
</dbReference>